<dbReference type="GO" id="GO:0032040">
    <property type="term" value="C:small-subunit processome"/>
    <property type="evidence" value="ECO:0007669"/>
    <property type="project" value="TreeGrafter"/>
</dbReference>
<dbReference type="PANTHER" id="PTHR44163:SF1">
    <property type="entry name" value="U3 SMALL NUCLEOLAR RNA-ASSOCIATED PROTEIN 4 HOMOLOG"/>
    <property type="match status" value="1"/>
</dbReference>
<evidence type="ECO:0000313" key="2">
    <source>
        <dbReference type="EMBL" id="KAH8100539.1"/>
    </source>
</evidence>
<dbReference type="Pfam" id="PF00400">
    <property type="entry name" value="WD40"/>
    <property type="match status" value="2"/>
</dbReference>
<dbReference type="GO" id="GO:0000462">
    <property type="term" value="P:maturation of SSU-rRNA from tricistronic rRNA transcript (SSU-rRNA, 5.8S rRNA, LSU-rRNA)"/>
    <property type="evidence" value="ECO:0007669"/>
    <property type="project" value="InterPro"/>
</dbReference>
<dbReference type="PANTHER" id="PTHR44163">
    <property type="entry name" value="U3 SMALL NUCLEOLAR RNA-ASSOCIATED PROTEIN 4 HOMOLOG"/>
    <property type="match status" value="1"/>
</dbReference>
<dbReference type="Gene3D" id="2.130.10.10">
    <property type="entry name" value="YVTN repeat-like/Quinoprotein amine dehydrogenase"/>
    <property type="match status" value="2"/>
</dbReference>
<feature type="compositionally biased region" description="Basic residues" evidence="1">
    <location>
        <begin position="831"/>
        <end position="842"/>
    </location>
</feature>
<dbReference type="SUPFAM" id="SSF50969">
    <property type="entry name" value="YVTN repeat-like/Quinoprotein amine dehydrogenase"/>
    <property type="match status" value="1"/>
</dbReference>
<dbReference type="SMART" id="SM00320">
    <property type="entry name" value="WD40"/>
    <property type="match status" value="8"/>
</dbReference>
<name>A0A8K0XQ04_9AGAR</name>
<feature type="region of interest" description="Disordered" evidence="1">
    <location>
        <begin position="200"/>
        <end position="223"/>
    </location>
</feature>
<dbReference type="InterPro" id="IPR036322">
    <property type="entry name" value="WD40_repeat_dom_sf"/>
</dbReference>
<feature type="compositionally biased region" description="Basic and acidic residues" evidence="1">
    <location>
        <begin position="654"/>
        <end position="665"/>
    </location>
</feature>
<protein>
    <submittedName>
        <fullName evidence="2">WD40 repeat-like protein</fullName>
    </submittedName>
</protein>
<dbReference type="GO" id="GO:0003723">
    <property type="term" value="F:RNA binding"/>
    <property type="evidence" value="ECO:0007669"/>
    <property type="project" value="TreeGrafter"/>
</dbReference>
<sequence length="912" mass="99210">MTEPKPISVHRCRFVDFTPSPITALAFPPLSLPSVKGKKSAAIRKRLAFGTLAVGHANGNIELCEWTGLEHEQQAPQAWVVKKTLSGLYTSKVDSLAFTIRDPDLVPSDQTPALSSLRLFSAGGGNDLAEWDIERGVIRRTISSQGGSIWSIAPNPASTILALGCEDGSIHLLSLELDSLTHLRRFDRVKSRILSLAWGPPVPRESQPKAAETNEDSDDDDDDLAEDWSDSWLVAGCSDSCLRKWDVASGRVLDRMATDKNKGERTLVWTVGALGDGTIISGDSLGVVKFWDPKTCTQMHSFQAHNADVLCMTISPEGSAIYTAGVDQKIVQFTHVRTSQPASSQAPTKTSLLNRSSTSRWVQSFARRMHSHDIRSICIFPPHTPLPPSHSRTFPADVAPILASGGLDMSVVLTPAALPTNTKNKIVNPLSTSHVATWEDAYHRKIGYSSGAYGRSGVCVARAGRLVCCVREAGVSVWRIKKRGGGGDGEEGMDVDEVPVPKEDGGWERVLDMELNVQSNLIAGAISDDGRWLIVSDWYETKLFRLESLPNGQLKPKRIRNLTSVLQPHVSPSAKSHSRESISTGGSTFAFTPDSSKLVLATSVSAYILVIDLSGDAPRVLRKFDHHHLNTGLVGQRVVKGLAKLQATGTGEDATEKSAETVGVDKEDEDTESTSGDVRPVSTTVTRMATSLDGQWLATSDDLHRTHIFNLDSIQHHCILPSFPHPIHALAFLPSSPSTLILGLANNTVQVYDVEARSFPAWSRHLANAIPKRFKHLHDPIVGVTFNTNGTSSSSSSPSTDEARTAVFWGSTWICKIQLDAGVVYGGFEKKRRRDGSGKKRKDVAAPPPEGEDTEQQPLYQSANNFKLITTYRPILFAEFIASGELVVVERPLVDVLAKLPPAYFKPKYGAS</sequence>
<evidence type="ECO:0000313" key="3">
    <source>
        <dbReference type="Proteomes" id="UP000813824"/>
    </source>
</evidence>
<dbReference type="InterPro" id="IPR011044">
    <property type="entry name" value="Quino_amine_DH_bsu"/>
</dbReference>
<proteinExistence type="predicted"/>
<organism evidence="2 3">
    <name type="scientific">Cristinia sonorae</name>
    <dbReference type="NCBI Taxonomy" id="1940300"/>
    <lineage>
        <taxon>Eukaryota</taxon>
        <taxon>Fungi</taxon>
        <taxon>Dikarya</taxon>
        <taxon>Basidiomycota</taxon>
        <taxon>Agaricomycotina</taxon>
        <taxon>Agaricomycetes</taxon>
        <taxon>Agaricomycetidae</taxon>
        <taxon>Agaricales</taxon>
        <taxon>Pleurotineae</taxon>
        <taxon>Stephanosporaceae</taxon>
        <taxon>Cristinia</taxon>
    </lineage>
</organism>
<dbReference type="InterPro" id="IPR001680">
    <property type="entry name" value="WD40_rpt"/>
</dbReference>
<evidence type="ECO:0000256" key="1">
    <source>
        <dbReference type="SAM" id="MobiDB-lite"/>
    </source>
</evidence>
<dbReference type="EMBL" id="JAEVFJ010000015">
    <property type="protein sequence ID" value="KAH8100539.1"/>
    <property type="molecule type" value="Genomic_DNA"/>
</dbReference>
<dbReference type="GO" id="GO:0030686">
    <property type="term" value="C:90S preribosome"/>
    <property type="evidence" value="ECO:0007669"/>
    <property type="project" value="InterPro"/>
</dbReference>
<feature type="region of interest" description="Disordered" evidence="1">
    <location>
        <begin position="568"/>
        <end position="587"/>
    </location>
</feature>
<feature type="region of interest" description="Disordered" evidence="1">
    <location>
        <begin position="647"/>
        <end position="679"/>
    </location>
</feature>
<comment type="caution">
    <text evidence="2">The sequence shown here is derived from an EMBL/GenBank/DDBJ whole genome shotgun (WGS) entry which is preliminary data.</text>
</comment>
<dbReference type="Proteomes" id="UP000813824">
    <property type="component" value="Unassembled WGS sequence"/>
</dbReference>
<accession>A0A8K0XQ04</accession>
<gene>
    <name evidence="2" type="ORF">BXZ70DRAFT_907217</name>
</gene>
<dbReference type="InterPro" id="IPR046351">
    <property type="entry name" value="UTP4"/>
</dbReference>
<dbReference type="GO" id="GO:0034455">
    <property type="term" value="C:t-UTP complex"/>
    <property type="evidence" value="ECO:0007669"/>
    <property type="project" value="TreeGrafter"/>
</dbReference>
<dbReference type="InterPro" id="IPR015943">
    <property type="entry name" value="WD40/YVTN_repeat-like_dom_sf"/>
</dbReference>
<dbReference type="OrthoDB" id="8883818at2759"/>
<dbReference type="SUPFAM" id="SSF50978">
    <property type="entry name" value="WD40 repeat-like"/>
    <property type="match status" value="1"/>
</dbReference>
<dbReference type="AlphaFoldDB" id="A0A8K0XQ04"/>
<feature type="compositionally biased region" description="Acidic residues" evidence="1">
    <location>
        <begin position="213"/>
        <end position="223"/>
    </location>
</feature>
<keyword evidence="3" id="KW-1185">Reference proteome</keyword>
<reference evidence="2" key="1">
    <citation type="journal article" date="2021" name="New Phytol.">
        <title>Evolutionary innovations through gain and loss of genes in the ectomycorrhizal Boletales.</title>
        <authorList>
            <person name="Wu G."/>
            <person name="Miyauchi S."/>
            <person name="Morin E."/>
            <person name="Kuo A."/>
            <person name="Drula E."/>
            <person name="Varga T."/>
            <person name="Kohler A."/>
            <person name="Feng B."/>
            <person name="Cao Y."/>
            <person name="Lipzen A."/>
            <person name="Daum C."/>
            <person name="Hundley H."/>
            <person name="Pangilinan J."/>
            <person name="Johnson J."/>
            <person name="Barry K."/>
            <person name="LaButti K."/>
            <person name="Ng V."/>
            <person name="Ahrendt S."/>
            <person name="Min B."/>
            <person name="Choi I.G."/>
            <person name="Park H."/>
            <person name="Plett J.M."/>
            <person name="Magnuson J."/>
            <person name="Spatafora J.W."/>
            <person name="Nagy L.G."/>
            <person name="Henrissat B."/>
            <person name="Grigoriev I.V."/>
            <person name="Yang Z.L."/>
            <person name="Xu J."/>
            <person name="Martin F.M."/>
        </authorList>
    </citation>
    <scope>NUCLEOTIDE SEQUENCE</scope>
    <source>
        <strain evidence="2">KKN 215</strain>
    </source>
</reference>
<feature type="region of interest" description="Disordered" evidence="1">
    <location>
        <begin position="831"/>
        <end position="858"/>
    </location>
</feature>